<evidence type="ECO:0000313" key="1">
    <source>
        <dbReference type="EMBL" id="MDX8417888.1"/>
    </source>
</evidence>
<dbReference type="EMBL" id="JALBUS010000014">
    <property type="protein sequence ID" value="MDX8417888.1"/>
    <property type="molecule type" value="Genomic_DNA"/>
</dbReference>
<evidence type="ECO:0000313" key="2">
    <source>
        <dbReference type="Proteomes" id="UP001285244"/>
    </source>
</evidence>
<gene>
    <name evidence="1" type="ORF">MOZ64_08590</name>
</gene>
<dbReference type="RefSeq" id="WP_320326157.1">
    <property type="nucleotide sequence ID" value="NZ_JALBUS010000014.1"/>
</dbReference>
<sequence>MGLFNLFKKNKSKQKKVKLDNTFSREDFYQMNYKRDFQILHDSKELLLSTNNPSVFFSRYDLFYEKLNNLVDDERKGYIEAENGTYKEYFDVVSKDDFRNELIKEFIDRSWNKTCVDASELKTQRGINNRINKYKTEMSEFDDHIPNDYIDYYMSLSYSDWKAKFQKLTKPSGYIDRRKYNDEIDRAQRLEASPEFKKKVIDRYYKDYPNKPYISKDRELYVNDWFQQADLFPNSIIPRKTMERFDDGLLPGNVYMLYWINKYPKKKKIPGYFEYRYGIDFTKELIVLKSSKYLDENNKLTEKGLDAINKHVDVINEHRLYK</sequence>
<organism evidence="1 2">
    <name type="scientific">Absicoccus intestinalis</name>
    <dbReference type="NCBI Taxonomy" id="2926319"/>
    <lineage>
        <taxon>Bacteria</taxon>
        <taxon>Bacillati</taxon>
        <taxon>Bacillota</taxon>
        <taxon>Erysipelotrichia</taxon>
        <taxon>Erysipelotrichales</taxon>
        <taxon>Erysipelotrichaceae</taxon>
        <taxon>Absicoccus</taxon>
    </lineage>
</organism>
<dbReference type="Proteomes" id="UP001285244">
    <property type="component" value="Unassembled WGS sequence"/>
</dbReference>
<reference evidence="1 2" key="1">
    <citation type="submission" date="2022-03" db="EMBL/GenBank/DDBJ databases">
        <title>Novel taxa within the pig intestine.</title>
        <authorList>
            <person name="Wylensek D."/>
            <person name="Bishof K."/>
            <person name="Afrizal A."/>
            <person name="Clavel T."/>
        </authorList>
    </citation>
    <scope>NUCLEOTIDE SEQUENCE [LARGE SCALE GENOMIC DNA]</scope>
    <source>
        <strain evidence="1 2">Cla-KB-P134</strain>
    </source>
</reference>
<comment type="caution">
    <text evidence="1">The sequence shown here is derived from an EMBL/GenBank/DDBJ whole genome shotgun (WGS) entry which is preliminary data.</text>
</comment>
<protein>
    <submittedName>
        <fullName evidence="1">Uncharacterized protein</fullName>
    </submittedName>
</protein>
<name>A0ABU4WMU6_9FIRM</name>
<proteinExistence type="predicted"/>
<keyword evidence="2" id="KW-1185">Reference proteome</keyword>
<accession>A0ABU4WMU6</accession>